<evidence type="ECO:0000259" key="1">
    <source>
        <dbReference type="PROSITE" id="PS50943"/>
    </source>
</evidence>
<feature type="domain" description="HTH cro/C1-type" evidence="1">
    <location>
        <begin position="24"/>
        <end position="76"/>
    </location>
</feature>
<dbReference type="AlphaFoldDB" id="A0A3M4WCE7"/>
<dbReference type="CDD" id="cd00093">
    <property type="entry name" value="HTH_XRE"/>
    <property type="match status" value="1"/>
</dbReference>
<dbReference type="Pfam" id="PF01381">
    <property type="entry name" value="HTH_3"/>
    <property type="match status" value="1"/>
</dbReference>
<accession>A0A3M4WCE7</accession>
<dbReference type="InterPro" id="IPR010982">
    <property type="entry name" value="Lambda_DNA-bd_dom_sf"/>
</dbReference>
<reference evidence="2 3" key="1">
    <citation type="submission" date="2018-08" db="EMBL/GenBank/DDBJ databases">
        <title>Recombination of ecologically and evolutionarily significant loci maintains genetic cohesion in the Pseudomonas syringae species complex.</title>
        <authorList>
            <person name="Dillon M."/>
            <person name="Thakur S."/>
            <person name="Almeida R.N.D."/>
            <person name="Weir B.S."/>
            <person name="Guttman D.S."/>
        </authorList>
    </citation>
    <scope>NUCLEOTIDE SEQUENCE [LARGE SCALE GENOMIC DNA]</scope>
    <source>
        <strain evidence="2 3">ICMP 6917</strain>
    </source>
</reference>
<dbReference type="EMBL" id="RBRY01000029">
    <property type="protein sequence ID" value="RMR61858.1"/>
    <property type="molecule type" value="Genomic_DNA"/>
</dbReference>
<evidence type="ECO:0000313" key="2">
    <source>
        <dbReference type="EMBL" id="RMR61858.1"/>
    </source>
</evidence>
<dbReference type="PROSITE" id="PS50943">
    <property type="entry name" value="HTH_CROC1"/>
    <property type="match status" value="1"/>
</dbReference>
<protein>
    <submittedName>
        <fullName evidence="2">Cro/CI family transcriptional regulator</fullName>
    </submittedName>
</protein>
<proteinExistence type="predicted"/>
<comment type="caution">
    <text evidence="2">The sequence shown here is derived from an EMBL/GenBank/DDBJ whole genome shotgun (WGS) entry which is preliminary data.</text>
</comment>
<dbReference type="InterPro" id="IPR001387">
    <property type="entry name" value="Cro/C1-type_HTH"/>
</dbReference>
<dbReference type="SUPFAM" id="SSF47413">
    <property type="entry name" value="lambda repressor-like DNA-binding domains"/>
    <property type="match status" value="1"/>
</dbReference>
<evidence type="ECO:0000313" key="3">
    <source>
        <dbReference type="Proteomes" id="UP000278332"/>
    </source>
</evidence>
<dbReference type="Proteomes" id="UP000278332">
    <property type="component" value="Unassembled WGS sequence"/>
</dbReference>
<dbReference type="GO" id="GO:0003677">
    <property type="term" value="F:DNA binding"/>
    <property type="evidence" value="ECO:0007669"/>
    <property type="project" value="InterPro"/>
</dbReference>
<name>A0A3M4WCE7_PSECI</name>
<dbReference type="Gene3D" id="1.10.260.40">
    <property type="entry name" value="lambda repressor-like DNA-binding domains"/>
    <property type="match status" value="1"/>
</dbReference>
<organism evidence="2 3">
    <name type="scientific">Pseudomonas cichorii</name>
    <dbReference type="NCBI Taxonomy" id="36746"/>
    <lineage>
        <taxon>Bacteria</taxon>
        <taxon>Pseudomonadati</taxon>
        <taxon>Pseudomonadota</taxon>
        <taxon>Gammaproteobacteria</taxon>
        <taxon>Pseudomonadales</taxon>
        <taxon>Pseudomonadaceae</taxon>
        <taxon>Pseudomonas</taxon>
    </lineage>
</organism>
<sequence>MQRVECSFFEQHLMDYNVAFGTTFKRLRRLKRMTQEDFGAVVSERYVRMLEKGEYSPTLGAVADLAQVLQMSPVTLIALVQAEYLGLDAGNLLEEVVRDVQVFGGGDSAR</sequence>
<dbReference type="SMART" id="SM00530">
    <property type="entry name" value="HTH_XRE"/>
    <property type="match status" value="1"/>
</dbReference>
<gene>
    <name evidence="2" type="ORF">ALP84_02560</name>
</gene>